<dbReference type="PANTHER" id="PTHR44757">
    <property type="entry name" value="DIGUANYLATE CYCLASE DGCP"/>
    <property type="match status" value="1"/>
</dbReference>
<gene>
    <name evidence="5" type="ORF">SZL87_06395</name>
</gene>
<dbReference type="SUPFAM" id="SSF55073">
    <property type="entry name" value="Nucleotide cyclase"/>
    <property type="match status" value="1"/>
</dbReference>
<feature type="transmembrane region" description="Helical" evidence="1">
    <location>
        <begin position="176"/>
        <end position="197"/>
    </location>
</feature>
<dbReference type="SMART" id="SM00267">
    <property type="entry name" value="GGDEF"/>
    <property type="match status" value="1"/>
</dbReference>
<dbReference type="Pfam" id="PF00990">
    <property type="entry name" value="GGDEF"/>
    <property type="match status" value="1"/>
</dbReference>
<feature type="domain" description="GGDEF" evidence="3">
    <location>
        <begin position="376"/>
        <end position="508"/>
    </location>
</feature>
<protein>
    <submittedName>
        <fullName evidence="5">EAL domain-containing protein</fullName>
    </submittedName>
</protein>
<organism evidence="5 6">
    <name type="scientific">Exiguobacterium indicum</name>
    <dbReference type="NCBI Taxonomy" id="296995"/>
    <lineage>
        <taxon>Bacteria</taxon>
        <taxon>Bacillati</taxon>
        <taxon>Bacillota</taxon>
        <taxon>Bacilli</taxon>
        <taxon>Bacillales</taxon>
        <taxon>Bacillales Family XII. Incertae Sedis</taxon>
        <taxon>Exiguobacterium</taxon>
    </lineage>
</organism>
<feature type="transmembrane region" description="Helical" evidence="1">
    <location>
        <begin position="46"/>
        <end position="66"/>
    </location>
</feature>
<evidence type="ECO:0000259" key="3">
    <source>
        <dbReference type="PROSITE" id="PS50887"/>
    </source>
</evidence>
<feature type="transmembrane region" description="Helical" evidence="1">
    <location>
        <begin position="141"/>
        <end position="164"/>
    </location>
</feature>
<evidence type="ECO:0000313" key="6">
    <source>
        <dbReference type="Proteomes" id="UP001387110"/>
    </source>
</evidence>
<dbReference type="PROSITE" id="PS50883">
    <property type="entry name" value="EAL"/>
    <property type="match status" value="1"/>
</dbReference>
<keyword evidence="1" id="KW-0812">Transmembrane</keyword>
<dbReference type="SUPFAM" id="SSF141868">
    <property type="entry name" value="EAL domain-like"/>
    <property type="match status" value="1"/>
</dbReference>
<dbReference type="PANTHER" id="PTHR44757:SF2">
    <property type="entry name" value="BIOFILM ARCHITECTURE MAINTENANCE PROTEIN MBAA"/>
    <property type="match status" value="1"/>
</dbReference>
<evidence type="ECO:0000256" key="1">
    <source>
        <dbReference type="PROSITE-ProRule" id="PRU00244"/>
    </source>
</evidence>
<keyword evidence="6" id="KW-1185">Reference proteome</keyword>
<dbReference type="Pfam" id="PF03707">
    <property type="entry name" value="MHYT"/>
    <property type="match status" value="3"/>
</dbReference>
<dbReference type="CDD" id="cd01948">
    <property type="entry name" value="EAL"/>
    <property type="match status" value="1"/>
</dbReference>
<comment type="caution">
    <text evidence="5">The sequence shown here is derived from an EMBL/GenBank/DDBJ whole genome shotgun (WGS) entry which is preliminary data.</text>
</comment>
<reference evidence="5 6" key="1">
    <citation type="submission" date="2023-12" db="EMBL/GenBank/DDBJ databases">
        <authorList>
            <person name="Easwaran N."/>
            <person name="Lazarus H.P.S."/>
        </authorList>
    </citation>
    <scope>NUCLEOTIDE SEQUENCE [LARGE SCALE GENOMIC DNA]</scope>
    <source>
        <strain evidence="5 6">VIT-2023</strain>
    </source>
</reference>
<evidence type="ECO:0000313" key="5">
    <source>
        <dbReference type="EMBL" id="MEI4462060.1"/>
    </source>
</evidence>
<dbReference type="PROSITE" id="PS50887">
    <property type="entry name" value="GGDEF"/>
    <property type="match status" value="1"/>
</dbReference>
<evidence type="ECO:0000259" key="2">
    <source>
        <dbReference type="PROSITE" id="PS50883"/>
    </source>
</evidence>
<evidence type="ECO:0000259" key="4">
    <source>
        <dbReference type="PROSITE" id="PS50924"/>
    </source>
</evidence>
<dbReference type="InterPro" id="IPR000160">
    <property type="entry name" value="GGDEF_dom"/>
</dbReference>
<keyword evidence="1" id="KW-1133">Transmembrane helix</keyword>
<dbReference type="NCBIfam" id="TIGR00254">
    <property type="entry name" value="GGDEF"/>
    <property type="match status" value="1"/>
</dbReference>
<feature type="domain" description="EAL" evidence="2">
    <location>
        <begin position="517"/>
        <end position="771"/>
    </location>
</feature>
<feature type="transmembrane region" description="Helical" evidence="1">
    <location>
        <begin position="110"/>
        <end position="129"/>
    </location>
</feature>
<name>A0ABU8EGL8_9BACL</name>
<dbReference type="Gene3D" id="3.30.70.270">
    <property type="match status" value="1"/>
</dbReference>
<dbReference type="Gene3D" id="3.20.20.450">
    <property type="entry name" value="EAL domain"/>
    <property type="match status" value="1"/>
</dbReference>
<dbReference type="InterPro" id="IPR005330">
    <property type="entry name" value="MHYT_dom"/>
</dbReference>
<feature type="transmembrane region" description="Helical" evidence="1">
    <location>
        <begin position="12"/>
        <end position="34"/>
    </location>
</feature>
<keyword evidence="1" id="KW-0472">Membrane</keyword>
<dbReference type="InterPro" id="IPR043128">
    <property type="entry name" value="Rev_trsase/Diguanyl_cyclase"/>
</dbReference>
<dbReference type="Proteomes" id="UP001387110">
    <property type="component" value="Unassembled WGS sequence"/>
</dbReference>
<proteinExistence type="predicted"/>
<dbReference type="Pfam" id="PF00563">
    <property type="entry name" value="EAL"/>
    <property type="match status" value="1"/>
</dbReference>
<dbReference type="PROSITE" id="PS50924">
    <property type="entry name" value="MHYT"/>
    <property type="match status" value="1"/>
</dbReference>
<feature type="domain" description="MHYT" evidence="4">
    <location>
        <begin position="10"/>
        <end position="202"/>
    </location>
</feature>
<sequence length="776" mass="87762">MPTHTMHSHTDFLLITLSYLIAATSAYIAIELAGRVKTATNRSKHVWLIAGGSILGLGIWSMHFVAMLGHGTLKDATYSFPLVFLSVIIAMIGCILGFYLVSRQMSRESFVLGGFLMGSAIAGMHYVGIAALQGMTLQYHLGYVLLSILIAIAASWTALWIGFFSRYAKQQMMIQTKVFFAFVMGIAIFGMHHVGMLGLKFRMIPSFTSDQVIEPTMLLTLVSVVTLFLFIVFFASVLFDLQLRKRDLVQATILESTEDGVVTTNPDGTIQYANSLFYHFFPERHLYLTEHSSALCLDVPNHTRQILHVDKCILEVVNHPLKGENLNQTLWFFRNITDQVSSQRQLEYLAFHDRLTDLPNRDKVTLFIEEQIKQAIPISCLALSVDRWRFLSDMLGHQGVESLILQIAERLQSVIHEKDVLARLDSSEFLVILSDERSQLATQKAEKCYATLSQPFDIDGTVITLTMRAGISHYPEDTTIAQELIEYAKLAMHASFNEAQHTIKEFKIENRNDILRTVQIEKFMTEALETEAFELVYQPKIMVATEQMIGVEVLARWTHDELGFVSPAEFIPVAENTGAIHALGDWVLRTACLRWVAWQDVTPGPFSIAVNVSPLQFASQKFLMRVEAILAETGMDPMYLELEITESAALSYETTTYDKLARLQELGIRVSLDDFGTGYSSFKQLRSLPIQLLKIDRSFISSLFDGKNQQAIVQSMIQLGHNLEMEVLIEGVETIEQADWLAREGCDYFQGYYFSRPLKEEDLFRYLRMLQSNGSA</sequence>
<dbReference type="InterPro" id="IPR035919">
    <property type="entry name" value="EAL_sf"/>
</dbReference>
<feature type="transmembrane region" description="Helical" evidence="1">
    <location>
        <begin position="78"/>
        <end position="101"/>
    </location>
</feature>
<dbReference type="InterPro" id="IPR029787">
    <property type="entry name" value="Nucleotide_cyclase"/>
</dbReference>
<dbReference type="RefSeq" id="WP_336449107.1">
    <property type="nucleotide sequence ID" value="NZ_JBAWKY010000001.1"/>
</dbReference>
<dbReference type="InterPro" id="IPR052155">
    <property type="entry name" value="Biofilm_reg_signaling"/>
</dbReference>
<dbReference type="CDD" id="cd01949">
    <property type="entry name" value="GGDEF"/>
    <property type="match status" value="1"/>
</dbReference>
<accession>A0ABU8EGL8</accession>
<dbReference type="EMBL" id="JBAWKY010000001">
    <property type="protein sequence ID" value="MEI4462060.1"/>
    <property type="molecule type" value="Genomic_DNA"/>
</dbReference>
<dbReference type="InterPro" id="IPR001633">
    <property type="entry name" value="EAL_dom"/>
</dbReference>
<dbReference type="SMART" id="SM00052">
    <property type="entry name" value="EAL"/>
    <property type="match status" value="1"/>
</dbReference>
<feature type="transmembrane region" description="Helical" evidence="1">
    <location>
        <begin position="217"/>
        <end position="239"/>
    </location>
</feature>